<dbReference type="EMBL" id="JATAAI010000011">
    <property type="protein sequence ID" value="KAK1742334.1"/>
    <property type="molecule type" value="Genomic_DNA"/>
</dbReference>
<name>A0AAD9DDS3_9STRA</name>
<keyword evidence="2" id="KW-1185">Reference proteome</keyword>
<evidence type="ECO:0000313" key="1">
    <source>
        <dbReference type="EMBL" id="KAK1742334.1"/>
    </source>
</evidence>
<evidence type="ECO:0000313" key="2">
    <source>
        <dbReference type="Proteomes" id="UP001224775"/>
    </source>
</evidence>
<reference evidence="1" key="1">
    <citation type="submission" date="2023-06" db="EMBL/GenBank/DDBJ databases">
        <title>Survivors Of The Sea: Transcriptome response of Skeletonema marinoi to long-term dormancy.</title>
        <authorList>
            <person name="Pinder M.I.M."/>
            <person name="Kourtchenko O."/>
            <person name="Robertson E.K."/>
            <person name="Larsson T."/>
            <person name="Maumus F."/>
            <person name="Osuna-Cruz C.M."/>
            <person name="Vancaester E."/>
            <person name="Stenow R."/>
            <person name="Vandepoele K."/>
            <person name="Ploug H."/>
            <person name="Bruchert V."/>
            <person name="Godhe A."/>
            <person name="Topel M."/>
        </authorList>
    </citation>
    <scope>NUCLEOTIDE SEQUENCE</scope>
    <source>
        <strain evidence="1">R05AC</strain>
    </source>
</reference>
<protein>
    <submittedName>
        <fullName evidence="1">Uncharacterized protein</fullName>
    </submittedName>
</protein>
<dbReference type="AlphaFoldDB" id="A0AAD9DDS3"/>
<proteinExistence type="predicted"/>
<organism evidence="1 2">
    <name type="scientific">Skeletonema marinoi</name>
    <dbReference type="NCBI Taxonomy" id="267567"/>
    <lineage>
        <taxon>Eukaryota</taxon>
        <taxon>Sar</taxon>
        <taxon>Stramenopiles</taxon>
        <taxon>Ochrophyta</taxon>
        <taxon>Bacillariophyta</taxon>
        <taxon>Coscinodiscophyceae</taxon>
        <taxon>Thalassiosirophycidae</taxon>
        <taxon>Thalassiosirales</taxon>
        <taxon>Skeletonemataceae</taxon>
        <taxon>Skeletonema</taxon>
        <taxon>Skeletonema marinoi-dohrnii complex</taxon>
    </lineage>
</organism>
<comment type="caution">
    <text evidence="1">The sequence shown here is derived from an EMBL/GenBank/DDBJ whole genome shotgun (WGS) entry which is preliminary data.</text>
</comment>
<dbReference type="Proteomes" id="UP001224775">
    <property type="component" value="Unassembled WGS sequence"/>
</dbReference>
<gene>
    <name evidence="1" type="ORF">QTG54_006899</name>
</gene>
<accession>A0AAD9DDS3</accession>
<sequence length="273" mass="31198">MNYFDFVSETHNNALESNHLASGASDEDEAAPSAYFSQCADEVSKKMLDSSNNQKADGYTEIPDFALSFMSSAADNLPLKALPGVKPTVTVECKNIRRKNSSAFELKRPAASSRQSIKLCHRQERSTTHESASVHIFSTWEKQESSPPIKRAHSTWQEISSEINRFAAENIKNAGLDLWTRKKKSQEKEVDETDLEYLSTQTLEDLYKSEMVFQDSLVSQQKLQAWDKMMGLKRSHSRTMTKSSVTRKKMLHALRELKLKRERDERNRIESVK</sequence>